<accession>A0A183AUP3</accession>
<dbReference type="AlphaFoldDB" id="A0A183AUP3"/>
<evidence type="ECO:0000313" key="2">
    <source>
        <dbReference type="Proteomes" id="UP000272942"/>
    </source>
</evidence>
<organism evidence="3">
    <name type="scientific">Echinostoma caproni</name>
    <dbReference type="NCBI Taxonomy" id="27848"/>
    <lineage>
        <taxon>Eukaryota</taxon>
        <taxon>Metazoa</taxon>
        <taxon>Spiralia</taxon>
        <taxon>Lophotrochozoa</taxon>
        <taxon>Platyhelminthes</taxon>
        <taxon>Trematoda</taxon>
        <taxon>Digenea</taxon>
        <taxon>Plagiorchiida</taxon>
        <taxon>Echinostomata</taxon>
        <taxon>Echinostomatoidea</taxon>
        <taxon>Echinostomatidae</taxon>
        <taxon>Echinostoma</taxon>
    </lineage>
</organism>
<proteinExistence type="predicted"/>
<reference evidence="1 2" key="2">
    <citation type="submission" date="2018-11" db="EMBL/GenBank/DDBJ databases">
        <authorList>
            <consortium name="Pathogen Informatics"/>
        </authorList>
    </citation>
    <scope>NUCLEOTIDE SEQUENCE [LARGE SCALE GENOMIC DNA]</scope>
    <source>
        <strain evidence="1 2">Egypt</strain>
    </source>
</reference>
<dbReference type="WBParaSite" id="ECPE_0001071001-mRNA-1">
    <property type="protein sequence ID" value="ECPE_0001071001-mRNA-1"/>
    <property type="gene ID" value="ECPE_0001071001"/>
</dbReference>
<protein>
    <submittedName>
        <fullName evidence="3">DUF1619 domain-containing protein</fullName>
    </submittedName>
</protein>
<dbReference type="Proteomes" id="UP000272942">
    <property type="component" value="Unassembled WGS sequence"/>
</dbReference>
<gene>
    <name evidence="1" type="ORF">ECPE_LOCUS10678</name>
</gene>
<dbReference type="EMBL" id="UZAN01049481">
    <property type="protein sequence ID" value="VDP87444.1"/>
    <property type="molecule type" value="Genomic_DNA"/>
</dbReference>
<dbReference type="OrthoDB" id="6314638at2759"/>
<sequence>MAAKICRGHCAESPVMPATGSLHQSGIALVTTYTGTTTVNTVNLDLGNICSQGSSEDWDPLLSFIGSGVVSAAPGIPLNFTLCINTTAGSQLPKGFLEFACDGQNEARCTFVKCVANFGFNMVEMQNDPFPSVIDSTVPTNQLNRLAFQFGTVVNTAATQSVRKSVPDSDVIYARITLILADSLEANNNARIPIRATLSLDSSNYTNTGQIVVKLNNTEQVKIGLNSSVKLGPNPYSLVYPG</sequence>
<name>A0A183AUP3_9TREM</name>
<evidence type="ECO:0000313" key="1">
    <source>
        <dbReference type="EMBL" id="VDP87444.1"/>
    </source>
</evidence>
<evidence type="ECO:0000313" key="3">
    <source>
        <dbReference type="WBParaSite" id="ECPE_0001071001-mRNA-1"/>
    </source>
</evidence>
<reference evidence="3" key="1">
    <citation type="submission" date="2016-06" db="UniProtKB">
        <authorList>
            <consortium name="WormBaseParasite"/>
        </authorList>
    </citation>
    <scope>IDENTIFICATION</scope>
</reference>
<keyword evidence="2" id="KW-1185">Reference proteome</keyword>